<dbReference type="PRINTS" id="PR00080">
    <property type="entry name" value="SDRFAMILY"/>
</dbReference>
<dbReference type="Pfam" id="PF13561">
    <property type="entry name" value="adh_short_C2"/>
    <property type="match status" value="1"/>
</dbReference>
<accession>A0A2W7RBL3</accession>
<sequence length="267" mass="28508">MALKIAGATFHFAILMKNKTVLITGGASGIGLAMVQLFAFKETKVYFIDINPEIGEKVAQDERSKGFDVTFLCGSVSDPAEIELLIQSIPGKIDTLINNAGVSHVGKVETTSSEDFDRVFQVNVKGMFNCIKAALPKLKENGGGSILNMASVAATIGIPDRFAYSMTKGAALSMTLSVARDYVADGIRCNCLSPGRVHTPFVDGFIAKNYPGQEKEMFEKLAATQPIGRMATPVEIAELAYFVSAETGSFMTGTNIPIDGGFLGLKM</sequence>
<evidence type="ECO:0000256" key="1">
    <source>
        <dbReference type="ARBA" id="ARBA00006484"/>
    </source>
</evidence>
<dbReference type="SUPFAM" id="SSF51735">
    <property type="entry name" value="NAD(P)-binding Rossmann-fold domains"/>
    <property type="match status" value="1"/>
</dbReference>
<organism evidence="4 5">
    <name type="scientific">Algoriphagus ratkowskyi</name>
    <dbReference type="NCBI Taxonomy" id="57028"/>
    <lineage>
        <taxon>Bacteria</taxon>
        <taxon>Pseudomonadati</taxon>
        <taxon>Bacteroidota</taxon>
        <taxon>Cytophagia</taxon>
        <taxon>Cytophagales</taxon>
        <taxon>Cyclobacteriaceae</taxon>
        <taxon>Algoriphagus</taxon>
    </lineage>
</organism>
<keyword evidence="2" id="KW-0560">Oxidoreductase</keyword>
<feature type="transmembrane region" description="Helical" evidence="3">
    <location>
        <begin position="21"/>
        <end position="40"/>
    </location>
</feature>
<evidence type="ECO:0000313" key="4">
    <source>
        <dbReference type="EMBL" id="PZX53127.1"/>
    </source>
</evidence>
<comment type="similarity">
    <text evidence="1">Belongs to the short-chain dehydrogenases/reductases (SDR) family.</text>
</comment>
<dbReference type="EMBL" id="QKZU01000013">
    <property type="protein sequence ID" value="PZX53127.1"/>
    <property type="molecule type" value="Genomic_DNA"/>
</dbReference>
<dbReference type="FunFam" id="3.40.50.720:FF:000084">
    <property type="entry name" value="Short-chain dehydrogenase reductase"/>
    <property type="match status" value="1"/>
</dbReference>
<comment type="caution">
    <text evidence="4">The sequence shown here is derived from an EMBL/GenBank/DDBJ whole genome shotgun (WGS) entry which is preliminary data.</text>
</comment>
<dbReference type="GO" id="GO:0016491">
    <property type="term" value="F:oxidoreductase activity"/>
    <property type="evidence" value="ECO:0007669"/>
    <property type="project" value="UniProtKB-KW"/>
</dbReference>
<proteinExistence type="inferred from homology"/>
<keyword evidence="3" id="KW-0472">Membrane</keyword>
<dbReference type="PANTHER" id="PTHR43477:SF1">
    <property type="entry name" value="DIHYDROANTICAPSIN 7-DEHYDROGENASE"/>
    <property type="match status" value="1"/>
</dbReference>
<reference evidence="4 5" key="1">
    <citation type="submission" date="2018-06" db="EMBL/GenBank/DDBJ databases">
        <title>Genomic Encyclopedia of Archaeal and Bacterial Type Strains, Phase II (KMG-II): from individual species to whole genera.</title>
        <authorList>
            <person name="Goeker M."/>
        </authorList>
    </citation>
    <scope>NUCLEOTIDE SEQUENCE [LARGE SCALE GENOMIC DNA]</scope>
    <source>
        <strain evidence="4 5">DSM 22686</strain>
    </source>
</reference>
<dbReference type="Proteomes" id="UP000249115">
    <property type="component" value="Unassembled WGS sequence"/>
</dbReference>
<dbReference type="InterPro" id="IPR002347">
    <property type="entry name" value="SDR_fam"/>
</dbReference>
<dbReference type="CDD" id="cd05233">
    <property type="entry name" value="SDR_c"/>
    <property type="match status" value="1"/>
</dbReference>
<dbReference type="InterPro" id="IPR051122">
    <property type="entry name" value="SDR_DHRS6-like"/>
</dbReference>
<dbReference type="PRINTS" id="PR00081">
    <property type="entry name" value="GDHRDH"/>
</dbReference>
<name>A0A2W7RBL3_9BACT</name>
<protein>
    <submittedName>
        <fullName evidence="4">NAD(P)-dependent dehydrogenase (Short-subunit alcohol dehydrogenase family)</fullName>
    </submittedName>
</protein>
<dbReference type="Gene3D" id="3.40.50.720">
    <property type="entry name" value="NAD(P)-binding Rossmann-like Domain"/>
    <property type="match status" value="1"/>
</dbReference>
<dbReference type="InterPro" id="IPR036291">
    <property type="entry name" value="NAD(P)-bd_dom_sf"/>
</dbReference>
<dbReference type="InterPro" id="IPR020904">
    <property type="entry name" value="Sc_DH/Rdtase_CS"/>
</dbReference>
<gene>
    <name evidence="4" type="ORF">LV84_03335</name>
</gene>
<dbReference type="PANTHER" id="PTHR43477">
    <property type="entry name" value="DIHYDROANTICAPSIN 7-DEHYDROGENASE"/>
    <property type="match status" value="1"/>
</dbReference>
<dbReference type="AlphaFoldDB" id="A0A2W7RBL3"/>
<evidence type="ECO:0000256" key="2">
    <source>
        <dbReference type="ARBA" id="ARBA00023002"/>
    </source>
</evidence>
<keyword evidence="3" id="KW-0812">Transmembrane</keyword>
<keyword evidence="3" id="KW-1133">Transmembrane helix</keyword>
<evidence type="ECO:0000313" key="5">
    <source>
        <dbReference type="Proteomes" id="UP000249115"/>
    </source>
</evidence>
<dbReference type="PROSITE" id="PS00061">
    <property type="entry name" value="ADH_SHORT"/>
    <property type="match status" value="1"/>
</dbReference>
<evidence type="ECO:0000256" key="3">
    <source>
        <dbReference type="SAM" id="Phobius"/>
    </source>
</evidence>